<protein>
    <submittedName>
        <fullName evidence="3">Uncharacterized protein</fullName>
    </submittedName>
</protein>
<reference evidence="3 4" key="1">
    <citation type="submission" date="2017-12" db="EMBL/GenBank/DDBJ databases">
        <title>Comparative genomics of Botrytis spp.</title>
        <authorList>
            <person name="Valero-Jimenez C.A."/>
            <person name="Tapia P."/>
            <person name="Veloso J."/>
            <person name="Silva-Moreno E."/>
            <person name="Staats M."/>
            <person name="Valdes J.H."/>
            <person name="Van Kan J.A.L."/>
        </authorList>
    </citation>
    <scope>NUCLEOTIDE SEQUENCE [LARGE SCALE GENOMIC DNA]</scope>
    <source>
        <strain evidence="3 4">MUCL435</strain>
    </source>
</reference>
<evidence type="ECO:0000256" key="2">
    <source>
        <dbReference type="SAM" id="Phobius"/>
    </source>
</evidence>
<evidence type="ECO:0000256" key="1">
    <source>
        <dbReference type="SAM" id="MobiDB-lite"/>
    </source>
</evidence>
<feature type="compositionally biased region" description="Low complexity" evidence="1">
    <location>
        <begin position="268"/>
        <end position="279"/>
    </location>
</feature>
<feature type="compositionally biased region" description="Polar residues" evidence="1">
    <location>
        <begin position="1"/>
        <end position="19"/>
    </location>
</feature>
<gene>
    <name evidence="3" type="ORF">BGAL_0030g00370</name>
</gene>
<dbReference type="Proteomes" id="UP000308671">
    <property type="component" value="Unassembled WGS sequence"/>
</dbReference>
<accession>A0A4S8RCS3</accession>
<keyword evidence="4" id="KW-1185">Reference proteome</keyword>
<proteinExistence type="predicted"/>
<sequence length="347" mass="38669">MSPAISLQTSPSQQKNTSGPPVVSGPRELTSMPPSSTSVQCQAQGSTHFPLGQQAPRARQSAATSNQFTRAGYFSHINLFALAFPSWMNSLLIRFVKHLTTWDKATIIAAVAIVVGTVISYFALKLAIWTATKDYIEYCQGEQLKPTQEASVQCRKAATQGVPPPPFYRYDNGTILRRTWTGKIIGATESRTQNDYYLCGYALIASTMFYAAWNVKHSKLLRILRESFMPAQYDVERQPQDLGHCTKDTRSMDLAGEHASAALPRRNSSSGSVTVITTSQDNVESRKLRQRTIRSIKKNDSPTGKLSNEVHIEQQPKRKLIGPVVKQEQDVRMEQLALEDSKFLENI</sequence>
<keyword evidence="2" id="KW-1133">Transmembrane helix</keyword>
<dbReference type="AlphaFoldDB" id="A0A4S8RCS3"/>
<comment type="caution">
    <text evidence="3">The sequence shown here is derived from an EMBL/GenBank/DDBJ whole genome shotgun (WGS) entry which is preliminary data.</text>
</comment>
<feature type="transmembrane region" description="Helical" evidence="2">
    <location>
        <begin position="105"/>
        <end position="124"/>
    </location>
</feature>
<dbReference type="OrthoDB" id="3540466at2759"/>
<feature type="region of interest" description="Disordered" evidence="1">
    <location>
        <begin position="260"/>
        <end position="281"/>
    </location>
</feature>
<feature type="region of interest" description="Disordered" evidence="1">
    <location>
        <begin position="1"/>
        <end position="37"/>
    </location>
</feature>
<feature type="transmembrane region" description="Helical" evidence="2">
    <location>
        <begin position="195"/>
        <end position="215"/>
    </location>
</feature>
<evidence type="ECO:0000313" key="3">
    <source>
        <dbReference type="EMBL" id="THV54305.1"/>
    </source>
</evidence>
<organism evidence="3 4">
    <name type="scientific">Botrytis galanthina</name>
    <dbReference type="NCBI Taxonomy" id="278940"/>
    <lineage>
        <taxon>Eukaryota</taxon>
        <taxon>Fungi</taxon>
        <taxon>Dikarya</taxon>
        <taxon>Ascomycota</taxon>
        <taxon>Pezizomycotina</taxon>
        <taxon>Leotiomycetes</taxon>
        <taxon>Helotiales</taxon>
        <taxon>Sclerotiniaceae</taxon>
        <taxon>Botrytis</taxon>
    </lineage>
</organism>
<evidence type="ECO:0000313" key="4">
    <source>
        <dbReference type="Proteomes" id="UP000308671"/>
    </source>
</evidence>
<name>A0A4S8RCS3_9HELO</name>
<dbReference type="EMBL" id="PQXL01000030">
    <property type="protein sequence ID" value="THV54305.1"/>
    <property type="molecule type" value="Genomic_DNA"/>
</dbReference>
<keyword evidence="2" id="KW-0812">Transmembrane</keyword>
<feature type="transmembrane region" description="Helical" evidence="2">
    <location>
        <begin position="73"/>
        <end position="93"/>
    </location>
</feature>
<keyword evidence="2" id="KW-0472">Membrane</keyword>